<keyword evidence="1" id="KW-1133">Transmembrane helix</keyword>
<name>A0A7D5XJN7_FERL1</name>
<dbReference type="KEGG" id="flt:Sv326_0614"/>
<dbReference type="Proteomes" id="UP000510821">
    <property type="component" value="Chromosome"/>
</dbReference>
<gene>
    <name evidence="2" type="ORF">Sv326_0614</name>
</gene>
<accession>A0A7D5XJN7</accession>
<reference evidence="3" key="1">
    <citation type="submission" date="2020-07" db="EMBL/GenBank/DDBJ databases">
        <title>Metabolic diversity and evolutionary history of the archaeal phylum ###Micrarchaeota### uncovered from a freshwater lake metagenome.</title>
        <authorList>
            <person name="Kadnikov V.V."/>
            <person name="Savvichev A.S."/>
            <person name="Mardanov A.V."/>
            <person name="Beletsky A.V."/>
            <person name="Chupakov A.V."/>
            <person name="Kokryatskaya N.M."/>
            <person name="Pimenov N.V."/>
            <person name="Ravin N.V."/>
        </authorList>
    </citation>
    <scope>NUCLEOTIDE SEQUENCE [LARGE SCALE GENOMIC DNA]</scope>
</reference>
<evidence type="ECO:0000256" key="1">
    <source>
        <dbReference type="SAM" id="Phobius"/>
    </source>
</evidence>
<evidence type="ECO:0000313" key="2">
    <source>
        <dbReference type="EMBL" id="QLJ52789.1"/>
    </source>
</evidence>
<feature type="transmembrane region" description="Helical" evidence="1">
    <location>
        <begin position="33"/>
        <end position="51"/>
    </location>
</feature>
<evidence type="ECO:0000313" key="3">
    <source>
        <dbReference type="Proteomes" id="UP000510821"/>
    </source>
</evidence>
<dbReference type="EMBL" id="CP058998">
    <property type="protein sequence ID" value="QLJ52789.1"/>
    <property type="molecule type" value="Genomic_DNA"/>
</dbReference>
<proteinExistence type="predicted"/>
<organism evidence="2 3">
    <name type="scientific">Fermentimicrarchaeum limneticum</name>
    <dbReference type="NCBI Taxonomy" id="2795018"/>
    <lineage>
        <taxon>Archaea</taxon>
        <taxon>Candidatus Micrarchaeota</taxon>
        <taxon>Candidatus Fermentimicrarchaeales</taxon>
        <taxon>Candidatus Fermentimicrarchaeaceae</taxon>
        <taxon>Candidatus Fermentimicrarchaeum</taxon>
    </lineage>
</organism>
<keyword evidence="1" id="KW-0472">Membrane</keyword>
<dbReference type="AlphaFoldDB" id="A0A7D5XJN7"/>
<keyword evidence="1" id="KW-0812">Transmembrane</keyword>
<protein>
    <submittedName>
        <fullName evidence="2">Uncharacterized protein</fullName>
    </submittedName>
</protein>
<sequence length="68" mass="7687">MFDLRLAVVQEAVAVEVDLLPCNQIKAKSEPTLLNIFSFIPPLLYSIYGYLRLIIHLQVSSQSNLNIL</sequence>